<dbReference type="EMBL" id="JQBR01000001">
    <property type="protein sequence ID" value="KRN67500.1"/>
    <property type="molecule type" value="Genomic_DNA"/>
</dbReference>
<evidence type="ECO:0000313" key="3">
    <source>
        <dbReference type="Proteomes" id="UP000051568"/>
    </source>
</evidence>
<comment type="caution">
    <text evidence="2">The sequence shown here is derived from an EMBL/GenBank/DDBJ whole genome shotgun (WGS) entry which is preliminary data.</text>
</comment>
<dbReference type="GO" id="GO:0016740">
    <property type="term" value="F:transferase activity"/>
    <property type="evidence" value="ECO:0007669"/>
    <property type="project" value="UniProtKB-KW"/>
</dbReference>
<reference evidence="2 3" key="1">
    <citation type="journal article" date="2015" name="Genome Announc.">
        <title>Expanding the biotechnology potential of lactobacilli through comparative genomics of 213 strains and associated genera.</title>
        <authorList>
            <person name="Sun Z."/>
            <person name="Harris H.M."/>
            <person name="McCann A."/>
            <person name="Guo C."/>
            <person name="Argimon S."/>
            <person name="Zhang W."/>
            <person name="Yang X."/>
            <person name="Jeffery I.B."/>
            <person name="Cooney J.C."/>
            <person name="Kagawa T.F."/>
            <person name="Liu W."/>
            <person name="Song Y."/>
            <person name="Salvetti E."/>
            <person name="Wrobel A."/>
            <person name="Rasinkangas P."/>
            <person name="Parkhill J."/>
            <person name="Rea M.C."/>
            <person name="O'Sullivan O."/>
            <person name="Ritari J."/>
            <person name="Douillard F.P."/>
            <person name="Paul Ross R."/>
            <person name="Yang R."/>
            <person name="Briner A.E."/>
            <person name="Felis G.E."/>
            <person name="de Vos W.M."/>
            <person name="Barrangou R."/>
            <person name="Klaenhammer T.R."/>
            <person name="Caufield P.W."/>
            <person name="Cui Y."/>
            <person name="Zhang H."/>
            <person name="O'Toole P.W."/>
        </authorList>
    </citation>
    <scope>NUCLEOTIDE SEQUENCE [LARGE SCALE GENOMIC DNA]</scope>
    <source>
        <strain evidence="2 3">DSM 17757</strain>
    </source>
</reference>
<evidence type="ECO:0000259" key="1">
    <source>
        <dbReference type="Pfam" id="PF00535"/>
    </source>
</evidence>
<dbReference type="AlphaFoldDB" id="A0A0R2IYT1"/>
<sequence>MKMSVVVPTYNLGSYLAPLLQDLTKQTHSFELWLVDDGSTDGTQKQIVDFARGVPNFHAVQLMHEGVSVARNYGLKRATGDGIVFVDGDDLITSNFIEILAQGLEQGAVLVSVGYEWYRRPQNQTDTFIELDQKAMFDQAAVHGSEIGGYIWNKAFSRKAILKANLMFDESLHIAEDYLFTTTFVAKTPGKYLYWPRVLYTKRNRPDSTLHRAQMKDRQEEDTVFQRIHKLKQAFKV</sequence>
<protein>
    <submittedName>
        <fullName evidence="2">Glycosyltransferase</fullName>
    </submittedName>
</protein>
<dbReference type="PANTHER" id="PTHR22916">
    <property type="entry name" value="GLYCOSYLTRANSFERASE"/>
    <property type="match status" value="1"/>
</dbReference>
<dbReference type="SUPFAM" id="SSF53448">
    <property type="entry name" value="Nucleotide-diphospho-sugar transferases"/>
    <property type="match status" value="1"/>
</dbReference>
<name>A0A0R2IYT1_9LACO</name>
<dbReference type="RefSeq" id="WP_057747786.1">
    <property type="nucleotide sequence ID" value="NZ_BJVH01000001.1"/>
</dbReference>
<dbReference type="Gene3D" id="3.90.550.10">
    <property type="entry name" value="Spore Coat Polysaccharide Biosynthesis Protein SpsA, Chain A"/>
    <property type="match status" value="1"/>
</dbReference>
<dbReference type="InterPro" id="IPR029044">
    <property type="entry name" value="Nucleotide-diphossugar_trans"/>
</dbReference>
<dbReference type="STRING" id="319652.IV80_GL000039"/>
<gene>
    <name evidence="2" type="ORF">IV80_GL000039</name>
</gene>
<dbReference type="CDD" id="cd00761">
    <property type="entry name" value="Glyco_tranf_GTA_type"/>
    <property type="match status" value="1"/>
</dbReference>
<dbReference type="PATRIC" id="fig|319652.3.peg.40"/>
<dbReference type="InterPro" id="IPR001173">
    <property type="entry name" value="Glyco_trans_2-like"/>
</dbReference>
<dbReference type="OrthoDB" id="2249409at2"/>
<organism evidence="2 3">
    <name type="scientific">Pediococcus cellicola</name>
    <dbReference type="NCBI Taxonomy" id="319652"/>
    <lineage>
        <taxon>Bacteria</taxon>
        <taxon>Bacillati</taxon>
        <taxon>Bacillota</taxon>
        <taxon>Bacilli</taxon>
        <taxon>Lactobacillales</taxon>
        <taxon>Lactobacillaceae</taxon>
        <taxon>Pediococcus</taxon>
    </lineage>
</organism>
<evidence type="ECO:0000313" key="2">
    <source>
        <dbReference type="EMBL" id="KRN67500.1"/>
    </source>
</evidence>
<proteinExistence type="predicted"/>
<accession>A0A0R2IYT1</accession>
<keyword evidence="3" id="KW-1185">Reference proteome</keyword>
<feature type="domain" description="Glycosyltransferase 2-like" evidence="1">
    <location>
        <begin position="4"/>
        <end position="125"/>
    </location>
</feature>
<keyword evidence="2" id="KW-0808">Transferase</keyword>
<dbReference type="Proteomes" id="UP000051568">
    <property type="component" value="Unassembled WGS sequence"/>
</dbReference>
<dbReference type="Pfam" id="PF00535">
    <property type="entry name" value="Glycos_transf_2"/>
    <property type="match status" value="1"/>
</dbReference>
<dbReference type="PANTHER" id="PTHR22916:SF64">
    <property type="entry name" value="TRANSFERASE, PUTATIVE-RELATED"/>
    <property type="match status" value="1"/>
</dbReference>